<feature type="chain" id="PRO_5036428557" description="Secreted protein" evidence="2">
    <location>
        <begin position="25"/>
        <end position="125"/>
    </location>
</feature>
<evidence type="ECO:0000256" key="1">
    <source>
        <dbReference type="SAM" id="Phobius"/>
    </source>
</evidence>
<proteinExistence type="predicted"/>
<sequence length="125" mass="14290">MSVLMLCLIKPLFNLMSVVWPAVARSDFSLVPAMARSDFIVVAAMARTDFIVVPAVARSYFSLWNTMTRIEFSQSSDSLYTRYVLVFRQILLQVFLVLTDSLLEEGKVLCLAATLFDRLRRRECI</sequence>
<feature type="transmembrane region" description="Helical" evidence="1">
    <location>
        <begin position="40"/>
        <end position="61"/>
    </location>
</feature>
<dbReference type="AlphaFoldDB" id="A0A8D8QWG9"/>
<evidence type="ECO:0008006" key="4">
    <source>
        <dbReference type="Google" id="ProtNLM"/>
    </source>
</evidence>
<organism evidence="3">
    <name type="scientific">Cacopsylla melanoneura</name>
    <dbReference type="NCBI Taxonomy" id="428564"/>
    <lineage>
        <taxon>Eukaryota</taxon>
        <taxon>Metazoa</taxon>
        <taxon>Ecdysozoa</taxon>
        <taxon>Arthropoda</taxon>
        <taxon>Hexapoda</taxon>
        <taxon>Insecta</taxon>
        <taxon>Pterygota</taxon>
        <taxon>Neoptera</taxon>
        <taxon>Paraneoptera</taxon>
        <taxon>Hemiptera</taxon>
        <taxon>Sternorrhyncha</taxon>
        <taxon>Psylloidea</taxon>
        <taxon>Psyllidae</taxon>
        <taxon>Psyllinae</taxon>
        <taxon>Cacopsylla</taxon>
    </lineage>
</organism>
<feature type="signal peptide" evidence="2">
    <location>
        <begin position="1"/>
        <end position="24"/>
    </location>
</feature>
<keyword evidence="1" id="KW-0812">Transmembrane</keyword>
<evidence type="ECO:0000256" key="2">
    <source>
        <dbReference type="SAM" id="SignalP"/>
    </source>
</evidence>
<dbReference type="EMBL" id="HBUF01108467">
    <property type="protein sequence ID" value="CAG6639698.1"/>
    <property type="molecule type" value="Transcribed_RNA"/>
</dbReference>
<keyword evidence="1" id="KW-1133">Transmembrane helix</keyword>
<accession>A0A8D8QWG9</accession>
<dbReference type="EMBL" id="HBUF01108465">
    <property type="protein sequence ID" value="CAG6639694.1"/>
    <property type="molecule type" value="Transcribed_RNA"/>
</dbReference>
<evidence type="ECO:0000313" key="3">
    <source>
        <dbReference type="EMBL" id="CAG6639700.1"/>
    </source>
</evidence>
<dbReference type="EMBL" id="HBUF01206927">
    <property type="protein sequence ID" value="CAG6664131.1"/>
    <property type="molecule type" value="Transcribed_RNA"/>
</dbReference>
<keyword evidence="2" id="KW-0732">Signal</keyword>
<keyword evidence="1" id="KW-0472">Membrane</keyword>
<reference evidence="3" key="1">
    <citation type="submission" date="2021-05" db="EMBL/GenBank/DDBJ databases">
        <authorList>
            <person name="Alioto T."/>
            <person name="Alioto T."/>
            <person name="Gomez Garrido J."/>
        </authorList>
    </citation>
    <scope>NUCLEOTIDE SEQUENCE</scope>
</reference>
<name>A0A8D8QWG9_9HEMI</name>
<dbReference type="EMBL" id="HBUF01108466">
    <property type="protein sequence ID" value="CAG6639696.1"/>
    <property type="molecule type" value="Transcribed_RNA"/>
</dbReference>
<dbReference type="EMBL" id="HBUF01108468">
    <property type="protein sequence ID" value="CAG6639700.1"/>
    <property type="molecule type" value="Transcribed_RNA"/>
</dbReference>
<protein>
    <recommendedName>
        <fullName evidence="4">Secreted protein</fullName>
    </recommendedName>
</protein>